<gene>
    <name evidence="9" type="ORF">LIER_00621</name>
</gene>
<evidence type="ECO:0000256" key="2">
    <source>
        <dbReference type="ARBA" id="ARBA00022491"/>
    </source>
</evidence>
<dbReference type="PANTHER" id="PTHR33057:SF26">
    <property type="entry name" value="TRANSCRIPTION REPRESSOR OFP13"/>
    <property type="match status" value="1"/>
</dbReference>
<dbReference type="Proteomes" id="UP001454036">
    <property type="component" value="Unassembled WGS sequence"/>
</dbReference>
<feature type="region of interest" description="Disordered" evidence="7">
    <location>
        <begin position="1"/>
        <end position="20"/>
    </location>
</feature>
<feature type="compositionally biased region" description="Polar residues" evidence="7">
    <location>
        <begin position="1"/>
        <end position="16"/>
    </location>
</feature>
<proteinExistence type="predicted"/>
<comment type="subcellular location">
    <subcellularLocation>
        <location evidence="1 6">Nucleus</location>
    </subcellularLocation>
</comment>
<keyword evidence="4 6" id="KW-0804">Transcription</keyword>
<dbReference type="InterPro" id="IPR038933">
    <property type="entry name" value="Ovate"/>
</dbReference>
<keyword evidence="5 6" id="KW-0539">Nucleus</keyword>
<evidence type="ECO:0000256" key="3">
    <source>
        <dbReference type="ARBA" id="ARBA00023015"/>
    </source>
</evidence>
<dbReference type="GO" id="GO:0005634">
    <property type="term" value="C:nucleus"/>
    <property type="evidence" value="ECO:0007669"/>
    <property type="project" value="UniProtKB-SubCell"/>
</dbReference>
<dbReference type="EMBL" id="BAABME010000049">
    <property type="protein sequence ID" value="GAA0138982.1"/>
    <property type="molecule type" value="Genomic_DNA"/>
</dbReference>
<evidence type="ECO:0000256" key="6">
    <source>
        <dbReference type="RuleBase" id="RU367028"/>
    </source>
</evidence>
<dbReference type="GO" id="GO:0045892">
    <property type="term" value="P:negative regulation of DNA-templated transcription"/>
    <property type="evidence" value="ECO:0007669"/>
    <property type="project" value="UniProtKB-UniRule"/>
</dbReference>
<dbReference type="PANTHER" id="PTHR33057">
    <property type="entry name" value="TRANSCRIPTION REPRESSOR OFP7-RELATED"/>
    <property type="match status" value="1"/>
</dbReference>
<evidence type="ECO:0000256" key="5">
    <source>
        <dbReference type="ARBA" id="ARBA00023242"/>
    </source>
</evidence>
<keyword evidence="3 6" id="KW-0805">Transcription regulation</keyword>
<evidence type="ECO:0000256" key="7">
    <source>
        <dbReference type="SAM" id="MobiDB-lite"/>
    </source>
</evidence>
<dbReference type="Pfam" id="PF04844">
    <property type="entry name" value="Ovate"/>
    <property type="match status" value="1"/>
</dbReference>
<comment type="function">
    <text evidence="6">Transcriptional repressor that regulates multiple aspects of plant growth and development.</text>
</comment>
<dbReference type="InterPro" id="IPR006458">
    <property type="entry name" value="Ovate_C"/>
</dbReference>
<evidence type="ECO:0000259" key="8">
    <source>
        <dbReference type="PROSITE" id="PS51754"/>
    </source>
</evidence>
<evidence type="ECO:0000313" key="9">
    <source>
        <dbReference type="EMBL" id="GAA0138982.1"/>
    </source>
</evidence>
<evidence type="ECO:0000256" key="1">
    <source>
        <dbReference type="ARBA" id="ARBA00004123"/>
    </source>
</evidence>
<accession>A0AAV3NI10</accession>
<reference evidence="9 10" key="1">
    <citation type="submission" date="2024-01" db="EMBL/GenBank/DDBJ databases">
        <title>The complete chloroplast genome sequence of Lithospermum erythrorhizon: insights into the phylogenetic relationship among Boraginaceae species and the maternal lineages of purple gromwells.</title>
        <authorList>
            <person name="Okada T."/>
            <person name="Watanabe K."/>
        </authorList>
    </citation>
    <scope>NUCLEOTIDE SEQUENCE [LARGE SCALE GENOMIC DNA]</scope>
</reference>
<feature type="domain" description="OVATE" evidence="8">
    <location>
        <begin position="127"/>
        <end position="186"/>
    </location>
</feature>
<name>A0AAV3NI10_LITER</name>
<evidence type="ECO:0000256" key="4">
    <source>
        <dbReference type="ARBA" id="ARBA00023163"/>
    </source>
</evidence>
<dbReference type="AlphaFoldDB" id="A0AAV3NI10"/>
<dbReference type="NCBIfam" id="TIGR01568">
    <property type="entry name" value="A_thal_3678"/>
    <property type="match status" value="1"/>
</dbReference>
<keyword evidence="10" id="KW-1185">Reference proteome</keyword>
<protein>
    <recommendedName>
        <fullName evidence="6">Transcription repressor</fullName>
    </recommendedName>
    <alternativeName>
        <fullName evidence="6">Ovate family protein</fullName>
    </alternativeName>
</protein>
<sequence>MRHSSISKNRVNNFNDHVTHQQRRWPSCKQSKITNNSVLSDPCDKIIEKPKPCISKYTSLFNNIFSESEDYYNYGFLKDNESLEKIILGVKSSSSGRLFFEPEQTKSISRSENKYGGVLPFKESVQVVMDSKDPYGDFKKSMQEMIESHGLNNLECLEKLLGWYLSRNDERHHQFIIEAFVDMFLEFVASSSSSHSCSSVFSAILSTEEVDDGDRIN</sequence>
<evidence type="ECO:0000313" key="10">
    <source>
        <dbReference type="Proteomes" id="UP001454036"/>
    </source>
</evidence>
<organism evidence="9 10">
    <name type="scientific">Lithospermum erythrorhizon</name>
    <name type="common">Purple gromwell</name>
    <name type="synonym">Lithospermum officinale var. erythrorhizon</name>
    <dbReference type="NCBI Taxonomy" id="34254"/>
    <lineage>
        <taxon>Eukaryota</taxon>
        <taxon>Viridiplantae</taxon>
        <taxon>Streptophyta</taxon>
        <taxon>Embryophyta</taxon>
        <taxon>Tracheophyta</taxon>
        <taxon>Spermatophyta</taxon>
        <taxon>Magnoliopsida</taxon>
        <taxon>eudicotyledons</taxon>
        <taxon>Gunneridae</taxon>
        <taxon>Pentapetalae</taxon>
        <taxon>asterids</taxon>
        <taxon>lamiids</taxon>
        <taxon>Boraginales</taxon>
        <taxon>Boraginaceae</taxon>
        <taxon>Boraginoideae</taxon>
        <taxon>Lithospermeae</taxon>
        <taxon>Lithospermum</taxon>
    </lineage>
</organism>
<dbReference type="PROSITE" id="PS51754">
    <property type="entry name" value="OVATE"/>
    <property type="match status" value="1"/>
</dbReference>
<keyword evidence="2 6" id="KW-0678">Repressor</keyword>
<comment type="caution">
    <text evidence="9">The sequence shown here is derived from an EMBL/GenBank/DDBJ whole genome shotgun (WGS) entry which is preliminary data.</text>
</comment>